<sequence length="268" mass="31232">MQRIRRYLKDPLWLFMLTGALIFYIDSLMQSPVHNEVAFSSKAMQRHFEQPVQLLSQHITAAEQAKMTQQYRDREILFYEALELGLHLNDPMVRKALVERMRQIMVSDISYPDEGELIDYYSSNLHRYQSDFEISFEQFHLPMTTPDVAQALSLLAQHPDLQEIDSVRRRTFNRYGLSVLRAMYDDEQLAQLQAATKGAWIALAPGENGLHLVRVLASYAPEQIPYLRIKDQVRTDVLAIREQEAIDNAMSRLRSKYHSRSDRQITAD</sequence>
<organism evidence="2 3">
    <name type="scientific">Thalassotalea mangrovi</name>
    <dbReference type="NCBI Taxonomy" id="2572245"/>
    <lineage>
        <taxon>Bacteria</taxon>
        <taxon>Pseudomonadati</taxon>
        <taxon>Pseudomonadota</taxon>
        <taxon>Gammaproteobacteria</taxon>
        <taxon>Alteromonadales</taxon>
        <taxon>Colwelliaceae</taxon>
        <taxon>Thalassotalea</taxon>
    </lineage>
</organism>
<feature type="transmembrane region" description="Helical" evidence="1">
    <location>
        <begin position="12"/>
        <end position="29"/>
    </location>
</feature>
<comment type="caution">
    <text evidence="2">The sequence shown here is derived from an EMBL/GenBank/DDBJ whole genome shotgun (WGS) entry which is preliminary data.</text>
</comment>
<dbReference type="AlphaFoldDB" id="A0A4U1B556"/>
<gene>
    <name evidence="2" type="ORF">E8M12_08055</name>
</gene>
<keyword evidence="2" id="KW-0413">Isomerase</keyword>
<keyword evidence="1" id="KW-0812">Transmembrane</keyword>
<evidence type="ECO:0000313" key="2">
    <source>
        <dbReference type="EMBL" id="TKB45543.1"/>
    </source>
</evidence>
<name>A0A4U1B556_9GAMM</name>
<keyword evidence="3" id="KW-1185">Reference proteome</keyword>
<accession>A0A4U1B556</accession>
<dbReference type="EMBL" id="SWDB01000018">
    <property type="protein sequence ID" value="TKB45543.1"/>
    <property type="molecule type" value="Genomic_DNA"/>
</dbReference>
<evidence type="ECO:0000313" key="3">
    <source>
        <dbReference type="Proteomes" id="UP000307999"/>
    </source>
</evidence>
<dbReference type="OrthoDB" id="196786at2"/>
<protein>
    <submittedName>
        <fullName evidence="2">Peptidyl-prolyl cis-trans isomerase</fullName>
    </submittedName>
</protein>
<dbReference type="Proteomes" id="UP000307999">
    <property type="component" value="Unassembled WGS sequence"/>
</dbReference>
<dbReference type="GO" id="GO:0016853">
    <property type="term" value="F:isomerase activity"/>
    <property type="evidence" value="ECO:0007669"/>
    <property type="project" value="UniProtKB-KW"/>
</dbReference>
<keyword evidence="1" id="KW-0472">Membrane</keyword>
<evidence type="ECO:0000256" key="1">
    <source>
        <dbReference type="SAM" id="Phobius"/>
    </source>
</evidence>
<reference evidence="2 3" key="1">
    <citation type="submission" date="2019-04" db="EMBL/GenBank/DDBJ databases">
        <title>Thalassotalea guangxiensis sp. nov., isolated from sediment of the coastal wetland.</title>
        <authorList>
            <person name="Zheng S."/>
            <person name="Zhang D."/>
        </authorList>
    </citation>
    <scope>NUCLEOTIDE SEQUENCE [LARGE SCALE GENOMIC DNA]</scope>
    <source>
        <strain evidence="2 3">ZS-4</strain>
    </source>
</reference>
<keyword evidence="1" id="KW-1133">Transmembrane helix</keyword>
<dbReference type="RefSeq" id="WP_136735587.1">
    <property type="nucleotide sequence ID" value="NZ_SWDB01000018.1"/>
</dbReference>
<proteinExistence type="predicted"/>